<gene>
    <name evidence="4" type="ORF">BGAL_0033g00090</name>
</gene>
<evidence type="ECO:0000256" key="1">
    <source>
        <dbReference type="SAM" id="MobiDB-lite"/>
    </source>
</evidence>
<keyword evidence="2" id="KW-0812">Transmembrane</keyword>
<feature type="compositionally biased region" description="Acidic residues" evidence="1">
    <location>
        <begin position="157"/>
        <end position="192"/>
    </location>
</feature>
<evidence type="ECO:0000256" key="3">
    <source>
        <dbReference type="SAM" id="SignalP"/>
    </source>
</evidence>
<dbReference type="OrthoDB" id="3562580at2759"/>
<evidence type="ECO:0000313" key="5">
    <source>
        <dbReference type="Proteomes" id="UP000308671"/>
    </source>
</evidence>
<evidence type="ECO:0000256" key="2">
    <source>
        <dbReference type="SAM" id="Phobius"/>
    </source>
</evidence>
<dbReference type="SUPFAM" id="SSF48371">
    <property type="entry name" value="ARM repeat"/>
    <property type="match status" value="1"/>
</dbReference>
<comment type="caution">
    <text evidence="4">The sequence shown here is derived from an EMBL/GenBank/DDBJ whole genome shotgun (WGS) entry which is preliminary data.</text>
</comment>
<keyword evidence="5" id="KW-1185">Reference proteome</keyword>
<feature type="transmembrane region" description="Helical" evidence="2">
    <location>
        <begin position="121"/>
        <end position="144"/>
    </location>
</feature>
<accession>A0A4S8R7X0</accession>
<keyword evidence="2" id="KW-1133">Transmembrane helix</keyword>
<name>A0A4S8R7X0_9HELO</name>
<keyword evidence="2" id="KW-0472">Membrane</keyword>
<feature type="signal peptide" evidence="3">
    <location>
        <begin position="1"/>
        <end position="26"/>
    </location>
</feature>
<protein>
    <submittedName>
        <fullName evidence="4">Uncharacterized protein</fullName>
    </submittedName>
</protein>
<feature type="transmembrane region" description="Helical" evidence="2">
    <location>
        <begin position="94"/>
        <end position="115"/>
    </location>
</feature>
<feature type="region of interest" description="Disordered" evidence="1">
    <location>
        <begin position="154"/>
        <end position="203"/>
    </location>
</feature>
<organism evidence="4 5">
    <name type="scientific">Botrytis galanthina</name>
    <dbReference type="NCBI Taxonomy" id="278940"/>
    <lineage>
        <taxon>Eukaryota</taxon>
        <taxon>Fungi</taxon>
        <taxon>Dikarya</taxon>
        <taxon>Ascomycota</taxon>
        <taxon>Pezizomycotina</taxon>
        <taxon>Leotiomycetes</taxon>
        <taxon>Helotiales</taxon>
        <taxon>Sclerotiniaceae</taxon>
        <taxon>Botrytis</taxon>
    </lineage>
</organism>
<dbReference type="Proteomes" id="UP000308671">
    <property type="component" value="Unassembled WGS sequence"/>
</dbReference>
<dbReference type="AlphaFoldDB" id="A0A4S8R7X0"/>
<proteinExistence type="predicted"/>
<keyword evidence="3" id="KW-0732">Signal</keyword>
<reference evidence="4 5" key="1">
    <citation type="submission" date="2017-12" db="EMBL/GenBank/DDBJ databases">
        <title>Comparative genomics of Botrytis spp.</title>
        <authorList>
            <person name="Valero-Jimenez C.A."/>
            <person name="Tapia P."/>
            <person name="Veloso J."/>
            <person name="Silva-Moreno E."/>
            <person name="Staats M."/>
            <person name="Valdes J.H."/>
            <person name="Van Kan J.A.L."/>
        </authorList>
    </citation>
    <scope>NUCLEOTIDE SEQUENCE [LARGE SCALE GENOMIC DNA]</scope>
    <source>
        <strain evidence="4 5">MUCL435</strain>
    </source>
</reference>
<dbReference type="EMBL" id="PQXL01000033">
    <property type="protein sequence ID" value="THV54137.1"/>
    <property type="molecule type" value="Genomic_DNA"/>
</dbReference>
<dbReference type="InterPro" id="IPR016024">
    <property type="entry name" value="ARM-type_fold"/>
</dbReference>
<sequence>MPNADHYILKRSGWLLLLFFTHLSESCLRNNLYRDFLIANFEKHPPSSYLCAHELQCVHCRGRSQRWEERAWAEGIKTPFGIFLFKDESEDQKMAAIIVNGALGTFFAIGSAGLWKTRGVWGWWVVPTGLGLWAAFFADFHWVAEKMVEKMEKSGILDEEEVDEEVDEDEEDEEDDEDNEDDEDENDEDEDQNMLPSLLWVND</sequence>
<feature type="chain" id="PRO_5020693725" evidence="3">
    <location>
        <begin position="27"/>
        <end position="203"/>
    </location>
</feature>
<evidence type="ECO:0000313" key="4">
    <source>
        <dbReference type="EMBL" id="THV54137.1"/>
    </source>
</evidence>